<evidence type="ECO:0000313" key="3">
    <source>
        <dbReference type="Proteomes" id="UP001642409"/>
    </source>
</evidence>
<proteinExistence type="predicted"/>
<accession>A0AA86UT19</accession>
<comment type="caution">
    <text evidence="1">The sequence shown here is derived from an EMBL/GenBank/DDBJ whole genome shotgun (WGS) entry which is preliminary data.</text>
</comment>
<name>A0AA86UT19_9EUKA</name>
<evidence type="ECO:0000313" key="1">
    <source>
        <dbReference type="EMBL" id="CAI9966864.1"/>
    </source>
</evidence>
<dbReference type="EMBL" id="CAXDID020000097">
    <property type="protein sequence ID" value="CAL6024897.1"/>
    <property type="molecule type" value="Genomic_DNA"/>
</dbReference>
<protein>
    <submittedName>
        <fullName evidence="2">Hypothetical_protein</fullName>
    </submittedName>
</protein>
<dbReference type="Proteomes" id="UP001642409">
    <property type="component" value="Unassembled WGS sequence"/>
</dbReference>
<evidence type="ECO:0000313" key="2">
    <source>
        <dbReference type="EMBL" id="CAL6024897.1"/>
    </source>
</evidence>
<reference evidence="2 3" key="2">
    <citation type="submission" date="2024-07" db="EMBL/GenBank/DDBJ databases">
        <authorList>
            <person name="Akdeniz Z."/>
        </authorList>
    </citation>
    <scope>NUCLEOTIDE SEQUENCE [LARGE SCALE GENOMIC DNA]</scope>
</reference>
<reference evidence="1" key="1">
    <citation type="submission" date="2023-06" db="EMBL/GenBank/DDBJ databases">
        <authorList>
            <person name="Kurt Z."/>
        </authorList>
    </citation>
    <scope>NUCLEOTIDE SEQUENCE</scope>
</reference>
<dbReference type="AlphaFoldDB" id="A0AA86UT19"/>
<sequence length="104" mass="11638">MKVPLILQNLHSPPTQHQALLNSSQTSFATNKSTIQNLTNNSTDFQSISADNKLLLDLKTTLRDLKQMTQGLNQLESAVQKTGINVKKLFANQAKICRNFNKNK</sequence>
<gene>
    <name evidence="2" type="ORF">HINF_LOCUS29836</name>
    <name evidence="1" type="ORF">HINF_LOCUS54509</name>
</gene>
<dbReference type="EMBL" id="CATOUU010001010">
    <property type="protein sequence ID" value="CAI9966864.1"/>
    <property type="molecule type" value="Genomic_DNA"/>
</dbReference>
<keyword evidence="3" id="KW-1185">Reference proteome</keyword>
<organism evidence="1">
    <name type="scientific">Hexamita inflata</name>
    <dbReference type="NCBI Taxonomy" id="28002"/>
    <lineage>
        <taxon>Eukaryota</taxon>
        <taxon>Metamonada</taxon>
        <taxon>Diplomonadida</taxon>
        <taxon>Hexamitidae</taxon>
        <taxon>Hexamitinae</taxon>
        <taxon>Hexamita</taxon>
    </lineage>
</organism>